<proteinExistence type="predicted"/>
<dbReference type="EMBL" id="MFBL01000058">
    <property type="protein sequence ID" value="OGE03234.1"/>
    <property type="molecule type" value="Genomic_DNA"/>
</dbReference>
<feature type="compositionally biased region" description="Basic and acidic residues" evidence="1">
    <location>
        <begin position="42"/>
        <end position="65"/>
    </location>
</feature>
<protein>
    <submittedName>
        <fullName evidence="2">Uncharacterized protein</fullName>
    </submittedName>
</protein>
<gene>
    <name evidence="2" type="ORF">A3F45_04335</name>
</gene>
<accession>A0A1F5HGI0</accession>
<sequence length="1357" mass="155319">MNEHSVAIGSPRSYPISRGNIMAEPAVREETSSQTPSAQNEEVERNLQDRERERGRKARAEQTRRKEIEKKAEKFKQIKLTFAQQKKIADVVSRVQAEKQAAVFPRQLAEFKALLAKTKAYGRIHLLRMKPQEIVAETQLLLRYAQRETLTPSDLPELSRVPLKNREVKRKLIEKEVEKAASLDEEELTPDKIKEHLQIAGIEEAGTELPTALDEVKWVEADEHLEEITDRERAEEILRQHGIKDELPKKWEEMTPLQRVEWQEEHSIFSHATNREEDEIFYTAPEIDLAKLSAAVGDVKSEAPLETLLREEVAEKLRVAEVGAQIPEEWNDMDVARRLDILAGTGIVNEVEPPIETVKIGEKEYRVWEDKTGRKVIFGFQTLSKKEVEAVFKKLGVKVKLPRDWDNPAVIRPDGTRIKGRKKIGEAGRGVWMDEKQLWLEAKGVQTILASKDKGDYSLLEPRSLGLTSGQVKELYGFDPGRDWYLLSASDRAKVFMSHGYIQSVGGGAFEHPEWNDVVGEKNPLDPIDPVTNPATLNPGANVRIPLAEIIKRRLRLVTEGRAISGPVPAGALPHDWDELHTAMLAQTARMTAADYKNFGDIMGNWEEMNKLVRWVSASGEPHNEMILDWILPQTIRLDIQTKITALDAEITARVAALPPQARMALFNDLKDKSVDLLNSLKSGWYSEEYIRDELLKKARESTLNTFPGYEGIREWFVWQREFPNVQAIMEEFRELKAVTDPAEMETVVRRGLMKVMATALNAQDVQNYYQRILSLLQDYPRFQSKEFLEQANRLYGMVNAHLMVTKEYLTSQGDQGDPAKELQVYQEINDYLAERGINTWELLLKSFRMTYTDGRAIEGDDKLPILDAAGNEYDFNLLSDALNVYYFWLAQEKLMFNEIVRFQREGGALNAAVFAACGVPPPAVFSRDGLEAWARRNTFLQANNEPRILPDGTPGTNFEYQNLMMKERIKDFLQDFRGIDPAILNRVPGVKGRMERLLDSVNLAAFRWVRVKGLSEYDGLQVYGADRHRQSVLYGDHTPFFCREIDNIWWHNSNEERGRAREVNDIMEEQFRGYQLPTVRKLVRFTDIMFFKAANSPLLRDPAGFTAEFGVALPANPTIKNAVDGLKAQYVAGRKTNEANAEGEAIADMIDRGYIRFGWLPNPGENPNNVLINWEEEVVDATRFNFVDFSGDRAKAKKMFEESMQNYILNPTFENLMKWYREDFYSKRTKRMFPNFKMALKAHYEVMRRVKTTFNRQENISAPVMWANIQTAMESGMITIADAEDLKRDILGIGPRWLRIPGIGPVRYARMWADFSYYVGKQVYSPAGIAGNIFSALFQFFAEAFKQSAQQFGATR</sequence>
<dbReference type="Proteomes" id="UP000178369">
    <property type="component" value="Unassembled WGS sequence"/>
</dbReference>
<feature type="region of interest" description="Disordered" evidence="1">
    <location>
        <begin position="1"/>
        <end position="65"/>
    </location>
</feature>
<name>A0A1F5HGI0_9BACT</name>
<organism evidence="2 3">
    <name type="scientific">Candidatus Curtissbacteria bacterium RIFCSPHIGHO2_12_FULL_41_17</name>
    <dbReference type="NCBI Taxonomy" id="1797722"/>
    <lineage>
        <taxon>Bacteria</taxon>
        <taxon>Candidatus Curtissiibacteriota</taxon>
    </lineage>
</organism>
<comment type="caution">
    <text evidence="2">The sequence shown here is derived from an EMBL/GenBank/DDBJ whole genome shotgun (WGS) entry which is preliminary data.</text>
</comment>
<reference evidence="2 3" key="1">
    <citation type="journal article" date="2016" name="Nat. Commun.">
        <title>Thousands of microbial genomes shed light on interconnected biogeochemical processes in an aquifer system.</title>
        <authorList>
            <person name="Anantharaman K."/>
            <person name="Brown C.T."/>
            <person name="Hug L.A."/>
            <person name="Sharon I."/>
            <person name="Castelle C.J."/>
            <person name="Probst A.J."/>
            <person name="Thomas B.C."/>
            <person name="Singh A."/>
            <person name="Wilkins M.J."/>
            <person name="Karaoz U."/>
            <person name="Brodie E.L."/>
            <person name="Williams K.H."/>
            <person name="Hubbard S.S."/>
            <person name="Banfield J.F."/>
        </authorList>
    </citation>
    <scope>NUCLEOTIDE SEQUENCE [LARGE SCALE GENOMIC DNA]</scope>
</reference>
<evidence type="ECO:0000313" key="2">
    <source>
        <dbReference type="EMBL" id="OGE03234.1"/>
    </source>
</evidence>
<evidence type="ECO:0000256" key="1">
    <source>
        <dbReference type="SAM" id="MobiDB-lite"/>
    </source>
</evidence>
<evidence type="ECO:0000313" key="3">
    <source>
        <dbReference type="Proteomes" id="UP000178369"/>
    </source>
</evidence>